<protein>
    <submittedName>
        <fullName evidence="1">Uncharacterized protein</fullName>
    </submittedName>
</protein>
<keyword evidence="2" id="KW-1185">Reference proteome</keyword>
<sequence length="48" mass="5580">MGAYYYFKIHTPKSMPPIELAEDTMPLSDRQIKAAKPQEKSQWNITPQ</sequence>
<evidence type="ECO:0000313" key="2">
    <source>
        <dbReference type="Proteomes" id="UP000019464"/>
    </source>
</evidence>
<dbReference type="AlphaFoldDB" id="W9V466"/>
<gene>
    <name evidence="1" type="ORF">D791_02267</name>
</gene>
<name>W9V466_9GAMM</name>
<comment type="caution">
    <text evidence="1">The sequence shown here is derived from an EMBL/GenBank/DDBJ whole genome shotgun (WGS) entry which is preliminary data.</text>
</comment>
<dbReference type="Proteomes" id="UP000019464">
    <property type="component" value="Unassembled WGS sequence"/>
</dbReference>
<reference evidence="1 2" key="2">
    <citation type="journal article" date="2015" name="Syst. Appl. Microbiol.">
        <title>Nitrincola nitratireducens sp. nov. isolated from a haloalkaline crater lake.</title>
        <authorList>
            <person name="Singh A."/>
            <person name="Vaidya B."/>
            <person name="Tanuku N.R."/>
            <person name="Pinnaka A.K."/>
        </authorList>
    </citation>
    <scope>NUCLEOTIDE SEQUENCE [LARGE SCALE GENOMIC DNA]</scope>
    <source>
        <strain evidence="1 2">AK23</strain>
    </source>
</reference>
<reference evidence="2" key="1">
    <citation type="submission" date="2012-11" db="EMBL/GenBank/DDBJ databases">
        <authorList>
            <person name="Singh A."/>
            <person name="Pinnaka A.K."/>
            <person name="Vaidya B."/>
        </authorList>
    </citation>
    <scope>NUCLEOTIDE SEQUENCE [LARGE SCALE GENOMIC DNA]</scope>
    <source>
        <strain evidence="2">AK23</strain>
    </source>
</reference>
<dbReference type="EMBL" id="AONB01000010">
    <property type="protein sequence ID" value="EXJ10902.1"/>
    <property type="molecule type" value="Genomic_DNA"/>
</dbReference>
<proteinExistence type="predicted"/>
<accession>W9V466</accession>
<organism evidence="1 2">
    <name type="scientific">Nitrincola nitratireducens</name>
    <dbReference type="NCBI Taxonomy" id="1229521"/>
    <lineage>
        <taxon>Bacteria</taxon>
        <taxon>Pseudomonadati</taxon>
        <taxon>Pseudomonadota</taxon>
        <taxon>Gammaproteobacteria</taxon>
        <taxon>Oceanospirillales</taxon>
        <taxon>Oceanospirillaceae</taxon>
        <taxon>Nitrincola</taxon>
    </lineage>
</organism>
<evidence type="ECO:0000313" key="1">
    <source>
        <dbReference type="EMBL" id="EXJ10902.1"/>
    </source>
</evidence>